<feature type="domain" description="CobQ/CobB/MinD/ParA nucleotide binding" evidence="1">
    <location>
        <begin position="3"/>
        <end position="149"/>
    </location>
</feature>
<sequence length="194" mass="21234">MKIVICNAKGGVGKTTTAIHLACAASKAGLKTRVYDADMQASASLWADACAEHGSPLPFDVLPANISTVLKPTIDDELVFIDTPPAGALLEKAIYNADLIIIPSSDTAIDYMQTFNLQRGIPTTTPFKVLITRAETHTTAYKALVDALDAQRVPRFQNVIVKRQPLKLVMGTFPKNLYEYEQVFSELLAMRNKH</sequence>
<dbReference type="PANTHER" id="PTHR13696">
    <property type="entry name" value="P-LOOP CONTAINING NUCLEOSIDE TRIPHOSPHATE HYDROLASE"/>
    <property type="match status" value="1"/>
</dbReference>
<protein>
    <submittedName>
        <fullName evidence="2">Chromosome partitioning protein</fullName>
    </submittedName>
</protein>
<gene>
    <name evidence="2" type="ORF">BVL65_00355</name>
</gene>
<dbReference type="PANTHER" id="PTHR13696:SF99">
    <property type="entry name" value="COBYRINIC ACID AC-DIAMIDE SYNTHASE"/>
    <property type="match status" value="1"/>
</dbReference>
<dbReference type="EMBL" id="CP019058">
    <property type="protein sequence ID" value="APW18111.1"/>
    <property type="molecule type" value="Genomic_DNA"/>
</dbReference>
<dbReference type="InterPro" id="IPR050678">
    <property type="entry name" value="DNA_Partitioning_ATPase"/>
</dbReference>
<dbReference type="CDD" id="cd02042">
    <property type="entry name" value="ParAB_family"/>
    <property type="match status" value="1"/>
</dbReference>
<keyword evidence="3" id="KW-1185">Reference proteome</keyword>
<dbReference type="Gene3D" id="3.40.50.300">
    <property type="entry name" value="P-loop containing nucleotide triphosphate hydrolases"/>
    <property type="match status" value="1"/>
</dbReference>
<dbReference type="Pfam" id="PF01656">
    <property type="entry name" value="CbiA"/>
    <property type="match status" value="1"/>
</dbReference>
<evidence type="ECO:0000259" key="1">
    <source>
        <dbReference type="Pfam" id="PF01656"/>
    </source>
</evidence>
<dbReference type="PIRSF" id="PIRSF009320">
    <property type="entry name" value="Nuc_binding_HP_1000"/>
    <property type="match status" value="1"/>
</dbReference>
<dbReference type="InterPro" id="IPR027417">
    <property type="entry name" value="P-loop_NTPase"/>
</dbReference>
<dbReference type="SUPFAM" id="SSF52540">
    <property type="entry name" value="P-loop containing nucleoside triphosphate hydrolases"/>
    <property type="match status" value="1"/>
</dbReference>
<dbReference type="InterPro" id="IPR002586">
    <property type="entry name" value="CobQ/CobB/MinD/ParA_Nub-bd_dom"/>
</dbReference>
<proteinExistence type="predicted"/>
<dbReference type="RefSeq" id="WP_076002526.1">
    <property type="nucleotide sequence ID" value="NZ_CP019058.1"/>
</dbReference>
<evidence type="ECO:0000313" key="2">
    <source>
        <dbReference type="EMBL" id="APW18111.1"/>
    </source>
</evidence>
<reference evidence="3" key="1">
    <citation type="submission" date="2017-01" db="EMBL/GenBank/DDBJ databases">
        <title>Gardnerella vaginalis bacteremia associated with severe acute encephalopathy in a young female patient: Case Report and characterization of the isolate.</title>
        <authorList>
            <person name="Tankovic J."/>
            <person name="Timinskas A."/>
            <person name="Zilnyte M."/>
            <person name="Janulaitiene M."/>
            <person name="Zvirbliene A."/>
            <person name="Pleckaityte M."/>
        </authorList>
    </citation>
    <scope>NUCLEOTIDE SEQUENCE [LARGE SCALE GENOMIC DNA]</scope>
    <source>
        <strain evidence="3">GV37</strain>
    </source>
</reference>
<organism evidence="2 3">
    <name type="scientific">Gardnerella swidsinskii</name>
    <dbReference type="NCBI Taxonomy" id="2792979"/>
    <lineage>
        <taxon>Bacteria</taxon>
        <taxon>Bacillati</taxon>
        <taxon>Actinomycetota</taxon>
        <taxon>Actinomycetes</taxon>
        <taxon>Bifidobacteriales</taxon>
        <taxon>Bifidobacteriaceae</taxon>
        <taxon>Gardnerella</taxon>
    </lineage>
</organism>
<evidence type="ECO:0000313" key="3">
    <source>
        <dbReference type="Proteomes" id="UP000186260"/>
    </source>
</evidence>
<name>A0ABM6GH96_9BIFI</name>
<accession>A0ABM6GH96</accession>
<dbReference type="Proteomes" id="UP000186260">
    <property type="component" value="Chromosome"/>
</dbReference>